<dbReference type="EMBL" id="CAAALY010050432">
    <property type="protein sequence ID" value="VEL21265.1"/>
    <property type="molecule type" value="Genomic_DNA"/>
</dbReference>
<dbReference type="InterPro" id="IPR012347">
    <property type="entry name" value="Ferritin-like"/>
</dbReference>
<feature type="domain" description="Ferritin/DPS" evidence="7">
    <location>
        <begin position="52"/>
        <end position="99"/>
    </location>
</feature>
<evidence type="ECO:0000256" key="3">
    <source>
        <dbReference type="ARBA" id="ARBA00023002"/>
    </source>
</evidence>
<dbReference type="Gene3D" id="1.20.1260.10">
    <property type="match status" value="1"/>
</dbReference>
<keyword evidence="3" id="KW-0560">Oxidoreductase</keyword>
<sequence>SRHQLSLVVIRDACPSRLLRCTSSRAPSESVLYTPAHWNLAELTWSLSSFSLLQSLLKLHAIAEKYKDPEMMDFLECEFLKEQIRSIKQFADYLTEAERVGPGLGEYLLDKLTLKE</sequence>
<dbReference type="GO" id="GO:0008199">
    <property type="term" value="F:ferric iron binding"/>
    <property type="evidence" value="ECO:0007669"/>
    <property type="project" value="InterPro"/>
</dbReference>
<keyword evidence="6" id="KW-0408">Iron</keyword>
<dbReference type="GO" id="GO:0006826">
    <property type="term" value="P:iron ion transport"/>
    <property type="evidence" value="ECO:0007669"/>
    <property type="project" value="InterPro"/>
</dbReference>
<evidence type="ECO:0000256" key="1">
    <source>
        <dbReference type="ARBA" id="ARBA00007513"/>
    </source>
</evidence>
<evidence type="ECO:0000313" key="8">
    <source>
        <dbReference type="EMBL" id="VEL21265.1"/>
    </source>
</evidence>
<evidence type="ECO:0000256" key="4">
    <source>
        <dbReference type="ARBA" id="ARBA00025111"/>
    </source>
</evidence>
<gene>
    <name evidence="8" type="ORF">PXEA_LOCUS14705</name>
</gene>
<protein>
    <recommendedName>
        <fullName evidence="2">ferroxidase</fullName>
        <ecNumber evidence="2">1.16.3.1</ecNumber>
    </recommendedName>
</protein>
<organism evidence="8 9">
    <name type="scientific">Protopolystoma xenopodis</name>
    <dbReference type="NCBI Taxonomy" id="117903"/>
    <lineage>
        <taxon>Eukaryota</taxon>
        <taxon>Metazoa</taxon>
        <taxon>Spiralia</taxon>
        <taxon>Lophotrochozoa</taxon>
        <taxon>Platyhelminthes</taxon>
        <taxon>Monogenea</taxon>
        <taxon>Polyopisthocotylea</taxon>
        <taxon>Polystomatidea</taxon>
        <taxon>Polystomatidae</taxon>
        <taxon>Protopolystoma</taxon>
    </lineage>
</organism>
<comment type="similarity">
    <text evidence="1">Belongs to the ferritin family.</text>
</comment>
<comment type="function">
    <text evidence="4">Stores iron in a soluble, non-toxic, readily available form. Important for iron homeostasis. Has ferroxidase activity. Iron is taken up in the ferrous form and deposited as ferric hydroxides after oxidation.</text>
</comment>
<dbReference type="GO" id="GO:0008198">
    <property type="term" value="F:ferrous iron binding"/>
    <property type="evidence" value="ECO:0007669"/>
    <property type="project" value="TreeGrafter"/>
</dbReference>
<dbReference type="GO" id="GO:0004322">
    <property type="term" value="F:ferroxidase activity"/>
    <property type="evidence" value="ECO:0007669"/>
    <property type="project" value="UniProtKB-EC"/>
</dbReference>
<evidence type="ECO:0000256" key="5">
    <source>
        <dbReference type="ARBA" id="ARBA00047990"/>
    </source>
</evidence>
<evidence type="ECO:0000256" key="2">
    <source>
        <dbReference type="ARBA" id="ARBA00013107"/>
    </source>
</evidence>
<dbReference type="PANTHER" id="PTHR11431">
    <property type="entry name" value="FERRITIN"/>
    <property type="match status" value="1"/>
</dbReference>
<name>A0A3S5ADP6_9PLAT</name>
<comment type="caution">
    <text evidence="8">The sequence shown here is derived from an EMBL/GenBank/DDBJ whole genome shotgun (WGS) entry which is preliminary data.</text>
</comment>
<dbReference type="InterPro" id="IPR009078">
    <property type="entry name" value="Ferritin-like_SF"/>
</dbReference>
<proteinExistence type="inferred from homology"/>
<dbReference type="InterPro" id="IPR008331">
    <property type="entry name" value="Ferritin_DPS_dom"/>
</dbReference>
<accession>A0A3S5ADP6</accession>
<evidence type="ECO:0000259" key="7">
    <source>
        <dbReference type="Pfam" id="PF00210"/>
    </source>
</evidence>
<keyword evidence="9" id="KW-1185">Reference proteome</keyword>
<dbReference type="InterPro" id="IPR001519">
    <property type="entry name" value="Ferritin"/>
</dbReference>
<keyword evidence="6" id="KW-0479">Metal-binding</keyword>
<dbReference type="GO" id="GO:0005737">
    <property type="term" value="C:cytoplasm"/>
    <property type="evidence" value="ECO:0007669"/>
    <property type="project" value="TreeGrafter"/>
</dbReference>
<dbReference type="Pfam" id="PF00210">
    <property type="entry name" value="Ferritin"/>
    <property type="match status" value="1"/>
</dbReference>
<evidence type="ECO:0000313" key="9">
    <source>
        <dbReference type="Proteomes" id="UP000784294"/>
    </source>
</evidence>
<feature type="non-terminal residue" evidence="8">
    <location>
        <position position="1"/>
    </location>
</feature>
<evidence type="ECO:0000256" key="6">
    <source>
        <dbReference type="PIRSR" id="PIRSR601519-1"/>
    </source>
</evidence>
<dbReference type="EC" id="1.16.3.1" evidence="2"/>
<feature type="binding site" evidence="6">
    <location>
        <position position="83"/>
    </location>
    <ligand>
        <name>Fe cation</name>
        <dbReference type="ChEBI" id="CHEBI:24875"/>
        <label>1</label>
    </ligand>
</feature>
<reference evidence="8" key="1">
    <citation type="submission" date="2018-11" db="EMBL/GenBank/DDBJ databases">
        <authorList>
            <consortium name="Pathogen Informatics"/>
        </authorList>
    </citation>
    <scope>NUCLEOTIDE SEQUENCE</scope>
</reference>
<dbReference type="GO" id="GO:0006879">
    <property type="term" value="P:intracellular iron ion homeostasis"/>
    <property type="evidence" value="ECO:0007669"/>
    <property type="project" value="InterPro"/>
</dbReference>
<dbReference type="AlphaFoldDB" id="A0A3S5ADP6"/>
<dbReference type="OrthoDB" id="186462at2759"/>
<dbReference type="SUPFAM" id="SSF47240">
    <property type="entry name" value="Ferritin-like"/>
    <property type="match status" value="1"/>
</dbReference>
<dbReference type="PANTHER" id="PTHR11431:SF75">
    <property type="entry name" value="FERRITIN"/>
    <property type="match status" value="1"/>
</dbReference>
<dbReference type="Proteomes" id="UP000784294">
    <property type="component" value="Unassembled WGS sequence"/>
</dbReference>
<comment type="catalytic activity">
    <reaction evidence="5">
        <text>4 Fe(2+) + O2 + 4 H(+) = 4 Fe(3+) + 2 H2O</text>
        <dbReference type="Rhea" id="RHEA:11148"/>
        <dbReference type="ChEBI" id="CHEBI:15377"/>
        <dbReference type="ChEBI" id="CHEBI:15378"/>
        <dbReference type="ChEBI" id="CHEBI:15379"/>
        <dbReference type="ChEBI" id="CHEBI:29033"/>
        <dbReference type="ChEBI" id="CHEBI:29034"/>
        <dbReference type="EC" id="1.16.3.1"/>
    </reaction>
</comment>